<name>A0A6J4V6Y8_9BACT</name>
<evidence type="ECO:0000256" key="1">
    <source>
        <dbReference type="SAM" id="MobiDB-lite"/>
    </source>
</evidence>
<evidence type="ECO:0000313" key="2">
    <source>
        <dbReference type="EMBL" id="CAA9568680.1"/>
    </source>
</evidence>
<proteinExistence type="predicted"/>
<feature type="region of interest" description="Disordered" evidence="1">
    <location>
        <begin position="1"/>
        <end position="39"/>
    </location>
</feature>
<dbReference type="AlphaFoldDB" id="A0A6J4V6Y8"/>
<protein>
    <submittedName>
        <fullName evidence="2">Uncharacterized protein</fullName>
    </submittedName>
</protein>
<accession>A0A6J4V6Y8</accession>
<dbReference type="EMBL" id="CADCWN010000133">
    <property type="protein sequence ID" value="CAA9568680.1"/>
    <property type="molecule type" value="Genomic_DNA"/>
</dbReference>
<organism evidence="2">
    <name type="scientific">uncultured Thermomicrobiales bacterium</name>
    <dbReference type="NCBI Taxonomy" id="1645740"/>
    <lineage>
        <taxon>Bacteria</taxon>
        <taxon>Pseudomonadati</taxon>
        <taxon>Thermomicrobiota</taxon>
        <taxon>Thermomicrobia</taxon>
        <taxon>Thermomicrobiales</taxon>
        <taxon>environmental samples</taxon>
    </lineage>
</organism>
<sequence>RGRVAGGSGRLEPPPDALPLGATGEGTAPVQAQIRLPDL</sequence>
<gene>
    <name evidence="2" type="ORF">AVDCRST_MAG18-1732</name>
</gene>
<reference evidence="2" key="1">
    <citation type="submission" date="2020-02" db="EMBL/GenBank/DDBJ databases">
        <authorList>
            <person name="Meier V. D."/>
        </authorList>
    </citation>
    <scope>NUCLEOTIDE SEQUENCE</scope>
    <source>
        <strain evidence="2">AVDCRST_MAG18</strain>
    </source>
</reference>
<feature type="non-terminal residue" evidence="2">
    <location>
        <position position="1"/>
    </location>
</feature>
<feature type="non-terminal residue" evidence="2">
    <location>
        <position position="39"/>
    </location>
</feature>